<gene>
    <name evidence="3" type="ORF">GXW74_12265</name>
</gene>
<dbReference type="InterPro" id="IPR042100">
    <property type="entry name" value="Bug_dom1"/>
</dbReference>
<dbReference type="PANTHER" id="PTHR42928:SF5">
    <property type="entry name" value="BLR1237 PROTEIN"/>
    <property type="match status" value="1"/>
</dbReference>
<protein>
    <submittedName>
        <fullName evidence="3">Tripartite tricarboxylate transporter substrate binding protein</fullName>
    </submittedName>
</protein>
<dbReference type="Pfam" id="PF03401">
    <property type="entry name" value="TctC"/>
    <property type="match status" value="1"/>
</dbReference>
<dbReference type="AlphaFoldDB" id="A0A9X9XC25"/>
<accession>A0A9X9XC25</accession>
<dbReference type="EMBL" id="JAAEDL010000010">
    <property type="protein sequence ID" value="MBR0681261.1"/>
    <property type="molecule type" value="Genomic_DNA"/>
</dbReference>
<dbReference type="Gene3D" id="3.40.190.150">
    <property type="entry name" value="Bordetella uptake gene, domain 1"/>
    <property type="match status" value="1"/>
</dbReference>
<dbReference type="Gene3D" id="3.40.190.10">
    <property type="entry name" value="Periplasmic binding protein-like II"/>
    <property type="match status" value="1"/>
</dbReference>
<reference evidence="3" key="2">
    <citation type="journal article" date="2021" name="Syst. Appl. Microbiol.">
        <title>Roseomonas hellenica sp. nov., isolated from roots of wild-growing Alkanna tinctoria.</title>
        <authorList>
            <person name="Rat A."/>
            <person name="Naranjo H.D."/>
            <person name="Lebbe L."/>
            <person name="Cnockaert M."/>
            <person name="Krigas N."/>
            <person name="Grigoriadou K."/>
            <person name="Maloupa E."/>
            <person name="Willems A."/>
        </authorList>
    </citation>
    <scope>NUCLEOTIDE SEQUENCE</scope>
    <source>
        <strain evidence="3">LMG 31228</strain>
    </source>
</reference>
<keyword evidence="2" id="KW-0732">Signal</keyword>
<sequence length="322" mass="33876">MLRRQLLLCAAALGIAPQARAQDGWPSRPVSLVVPYVPGGPSDLLARTLTQHLQARLGQPFVVENRTGANGAVAAQHVARQPADGHTLFVAASGIMTINPLVMPRIGYDPTRDFTPVTLAISTSNLLVVSPSVPATNLAELLAWLRANPDRASYGSSGIGSSEHLGMELFKQRTGTDMTHVPYPGGGAAVTDLVSGTLQLALLNMATVVPQVQAGRLRAIAVSGRTRHPLLPEVPTVIEAGVPDFVSGSWHSVVAPRGMAPGLLTRVHAEVTAALRMPEVAQRLAATGFSVEASSQAVLAETIETETTRWRDVVRRAGLATG</sequence>
<keyword evidence="4" id="KW-1185">Reference proteome</keyword>
<comment type="caution">
    <text evidence="3">The sequence shown here is derived from an EMBL/GenBank/DDBJ whole genome shotgun (WGS) entry which is preliminary data.</text>
</comment>
<name>A0A9X9XC25_9PROT</name>
<evidence type="ECO:0000256" key="1">
    <source>
        <dbReference type="ARBA" id="ARBA00006987"/>
    </source>
</evidence>
<comment type="similarity">
    <text evidence="1">Belongs to the UPF0065 (bug) family.</text>
</comment>
<dbReference type="Proteomes" id="UP001138709">
    <property type="component" value="Unassembled WGS sequence"/>
</dbReference>
<organism evidence="3 4">
    <name type="scientific">Neoroseomonas eburnea</name>
    <dbReference type="NCBI Taxonomy" id="1346889"/>
    <lineage>
        <taxon>Bacteria</taxon>
        <taxon>Pseudomonadati</taxon>
        <taxon>Pseudomonadota</taxon>
        <taxon>Alphaproteobacteria</taxon>
        <taxon>Acetobacterales</taxon>
        <taxon>Acetobacteraceae</taxon>
        <taxon>Neoroseomonas</taxon>
    </lineage>
</organism>
<dbReference type="SUPFAM" id="SSF53850">
    <property type="entry name" value="Periplasmic binding protein-like II"/>
    <property type="match status" value="1"/>
</dbReference>
<reference evidence="3" key="1">
    <citation type="submission" date="2020-01" db="EMBL/GenBank/DDBJ databases">
        <authorList>
            <person name="Rat A."/>
        </authorList>
    </citation>
    <scope>NUCLEOTIDE SEQUENCE</scope>
    <source>
        <strain evidence="3">LMG 31228</strain>
    </source>
</reference>
<evidence type="ECO:0000256" key="2">
    <source>
        <dbReference type="SAM" id="SignalP"/>
    </source>
</evidence>
<feature type="chain" id="PRO_5040813746" evidence="2">
    <location>
        <begin position="22"/>
        <end position="322"/>
    </location>
</feature>
<evidence type="ECO:0000313" key="3">
    <source>
        <dbReference type="EMBL" id="MBR0681261.1"/>
    </source>
</evidence>
<dbReference type="InterPro" id="IPR005064">
    <property type="entry name" value="BUG"/>
</dbReference>
<feature type="signal peptide" evidence="2">
    <location>
        <begin position="1"/>
        <end position="21"/>
    </location>
</feature>
<dbReference type="PANTHER" id="PTHR42928">
    <property type="entry name" value="TRICARBOXYLATE-BINDING PROTEIN"/>
    <property type="match status" value="1"/>
</dbReference>
<dbReference type="CDD" id="cd07012">
    <property type="entry name" value="PBP2_Bug_TTT"/>
    <property type="match status" value="1"/>
</dbReference>
<dbReference type="RefSeq" id="WP_211846792.1">
    <property type="nucleotide sequence ID" value="NZ_JAAEDL010000010.1"/>
</dbReference>
<evidence type="ECO:0000313" key="4">
    <source>
        <dbReference type="Proteomes" id="UP001138709"/>
    </source>
</evidence>
<dbReference type="PIRSF" id="PIRSF017082">
    <property type="entry name" value="YflP"/>
    <property type="match status" value="1"/>
</dbReference>
<proteinExistence type="inferred from homology"/>